<evidence type="ECO:0000313" key="3">
    <source>
        <dbReference type="Proteomes" id="UP001596074"/>
    </source>
</evidence>
<dbReference type="Pfam" id="PF12730">
    <property type="entry name" value="ABC2_membrane_4"/>
    <property type="match status" value="1"/>
</dbReference>
<keyword evidence="1" id="KW-0812">Transmembrane</keyword>
<feature type="transmembrane region" description="Helical" evidence="1">
    <location>
        <begin position="21"/>
        <end position="43"/>
    </location>
</feature>
<dbReference type="RefSeq" id="WP_378291794.1">
    <property type="nucleotide sequence ID" value="NZ_JBHSON010000135.1"/>
</dbReference>
<accession>A0ABW1AI42</accession>
<evidence type="ECO:0000313" key="2">
    <source>
        <dbReference type="EMBL" id="MFC5754080.1"/>
    </source>
</evidence>
<proteinExistence type="predicted"/>
<gene>
    <name evidence="2" type="ORF">ACFPZN_51395</name>
</gene>
<sequence length="262" mass="26989">MNALPIHVFASEWLKLRSVRSTFRTLGVVVLFVLLCGLWSWFAASSWDEMTSEEQAIATMAPAVQPLVLALPICAAVIGGLAMTSEYATGMIRTSLAVVPRRGLLFAAKAAVAATVTLVTALVGLSVALALGRLIVGDRPISTFEPSVGEQVPHLLTLSAAAAVIALVTCGTGAVLRSTAGTLTVVIVLVAVLPQVANLVPAPWGERLLSVLPLMLPFQIVAAPGASQDLGVLSPAAASAVLAAYAIVALAIGAFSFVRRDS</sequence>
<dbReference type="EMBL" id="JBHSON010000135">
    <property type="protein sequence ID" value="MFC5754080.1"/>
    <property type="molecule type" value="Genomic_DNA"/>
</dbReference>
<name>A0ABW1AI42_9ACTN</name>
<feature type="transmembrane region" description="Helical" evidence="1">
    <location>
        <begin position="183"/>
        <end position="204"/>
    </location>
</feature>
<protein>
    <submittedName>
        <fullName evidence="2">ABC transporter permease</fullName>
    </submittedName>
</protein>
<keyword evidence="1" id="KW-0472">Membrane</keyword>
<reference evidence="3" key="1">
    <citation type="journal article" date="2019" name="Int. J. Syst. Evol. Microbiol.">
        <title>The Global Catalogue of Microorganisms (GCM) 10K type strain sequencing project: providing services to taxonomists for standard genome sequencing and annotation.</title>
        <authorList>
            <consortium name="The Broad Institute Genomics Platform"/>
            <consortium name="The Broad Institute Genome Sequencing Center for Infectious Disease"/>
            <person name="Wu L."/>
            <person name="Ma J."/>
        </authorList>
    </citation>
    <scope>NUCLEOTIDE SEQUENCE [LARGE SCALE GENOMIC DNA]</scope>
    <source>
        <strain evidence="3">KCTC 42087</strain>
    </source>
</reference>
<feature type="transmembrane region" description="Helical" evidence="1">
    <location>
        <begin position="155"/>
        <end position="176"/>
    </location>
</feature>
<organism evidence="2 3">
    <name type="scientific">Actinomadura rugatobispora</name>
    <dbReference type="NCBI Taxonomy" id="1994"/>
    <lineage>
        <taxon>Bacteria</taxon>
        <taxon>Bacillati</taxon>
        <taxon>Actinomycetota</taxon>
        <taxon>Actinomycetes</taxon>
        <taxon>Streptosporangiales</taxon>
        <taxon>Thermomonosporaceae</taxon>
        <taxon>Actinomadura</taxon>
    </lineage>
</organism>
<comment type="caution">
    <text evidence="2">The sequence shown here is derived from an EMBL/GenBank/DDBJ whole genome shotgun (WGS) entry which is preliminary data.</text>
</comment>
<feature type="transmembrane region" description="Helical" evidence="1">
    <location>
        <begin position="236"/>
        <end position="258"/>
    </location>
</feature>
<keyword evidence="1" id="KW-1133">Transmembrane helix</keyword>
<feature type="transmembrane region" description="Helical" evidence="1">
    <location>
        <begin position="63"/>
        <end position="83"/>
    </location>
</feature>
<keyword evidence="3" id="KW-1185">Reference proteome</keyword>
<dbReference type="Proteomes" id="UP001596074">
    <property type="component" value="Unassembled WGS sequence"/>
</dbReference>
<feature type="transmembrane region" description="Helical" evidence="1">
    <location>
        <begin position="104"/>
        <end position="135"/>
    </location>
</feature>
<evidence type="ECO:0000256" key="1">
    <source>
        <dbReference type="SAM" id="Phobius"/>
    </source>
</evidence>